<reference evidence="7" key="1">
    <citation type="journal article" date="2013" name="Appl. Environ. Microbiol.">
        <title>Functional screening of a metagenomic library reveals operons responsible for enhanced intestinal colonization by gut commensal microbes.</title>
        <authorList>
            <person name="Yoon M.Y."/>
            <person name="Lee K.M."/>
            <person name="Yoon Y."/>
            <person name="Go J."/>
            <person name="Park Y."/>
            <person name="Cho Y.J."/>
            <person name="Tannock G.W."/>
            <person name="Yoon S.S."/>
        </authorList>
    </citation>
    <scope>NUCLEOTIDE SEQUENCE</scope>
</reference>
<feature type="chain" id="PRO_5004367374" description="NlpC/P60 domain-containing protein" evidence="5">
    <location>
        <begin position="20"/>
        <end position="206"/>
    </location>
</feature>
<keyword evidence="5" id="KW-0732">Signal</keyword>
<dbReference type="InterPro" id="IPR051202">
    <property type="entry name" value="Peptidase_C40"/>
</dbReference>
<feature type="domain" description="NlpC/P60" evidence="6">
    <location>
        <begin position="76"/>
        <end position="204"/>
    </location>
</feature>
<dbReference type="Gene3D" id="3.90.1720.10">
    <property type="entry name" value="endopeptidase domain like (from Nostoc punctiforme)"/>
    <property type="match status" value="1"/>
</dbReference>
<dbReference type="PANTHER" id="PTHR47053">
    <property type="entry name" value="MUREIN DD-ENDOPEPTIDASE MEPH-RELATED"/>
    <property type="match status" value="1"/>
</dbReference>
<dbReference type="PANTHER" id="PTHR47053:SF1">
    <property type="entry name" value="MUREIN DD-ENDOPEPTIDASE MEPH-RELATED"/>
    <property type="match status" value="1"/>
</dbReference>
<dbReference type="GO" id="GO:0008234">
    <property type="term" value="F:cysteine-type peptidase activity"/>
    <property type="evidence" value="ECO:0007669"/>
    <property type="project" value="UniProtKB-KW"/>
</dbReference>
<evidence type="ECO:0000313" key="7">
    <source>
        <dbReference type="EMBL" id="AGK84828.1"/>
    </source>
</evidence>
<evidence type="ECO:0000256" key="2">
    <source>
        <dbReference type="ARBA" id="ARBA00022670"/>
    </source>
</evidence>
<dbReference type="GO" id="GO:0006508">
    <property type="term" value="P:proteolysis"/>
    <property type="evidence" value="ECO:0007669"/>
    <property type="project" value="UniProtKB-KW"/>
</dbReference>
<evidence type="ECO:0000256" key="1">
    <source>
        <dbReference type="ARBA" id="ARBA00007074"/>
    </source>
</evidence>
<dbReference type="InterPro" id="IPR038765">
    <property type="entry name" value="Papain-like_cys_pep_sf"/>
</dbReference>
<organism evidence="7">
    <name type="scientific">uncultured bacterium BAC25G1</name>
    <dbReference type="NCBI Taxonomy" id="1329523"/>
    <lineage>
        <taxon>Bacteria</taxon>
        <taxon>environmental samples</taxon>
    </lineage>
</organism>
<keyword evidence="2" id="KW-0645">Protease</keyword>
<dbReference type="Pfam" id="PF00877">
    <property type="entry name" value="NLPC_P60"/>
    <property type="match status" value="1"/>
</dbReference>
<comment type="similarity">
    <text evidence="1">Belongs to the peptidase C40 family.</text>
</comment>
<sequence length="206" mass="22959">MKFPNILSILFLAVGALSASGQGHHTLNAHEAAHKAQLANVKSKMDKNVIKDFIRQDVDRRESDILEENKLSSESTAMVRDLLKEARSHMGKRYRRGAKGPSAFDCSGFSSYVYRQFGYDLNASSQAQYTQGEAISTKELREGDLVFFTGRNRRRGVGHVGIVVSADNEKGTFTFIHASTSRGIRIDTNSGYYSSRYIGARRIITE</sequence>
<dbReference type="EMBL" id="KC595277">
    <property type="protein sequence ID" value="AGK84828.1"/>
    <property type="molecule type" value="Genomic_DNA"/>
</dbReference>
<name>R4JBL3_9BACT</name>
<proteinExistence type="inferred from homology"/>
<keyword evidence="3" id="KW-0378">Hydrolase</keyword>
<dbReference type="AlphaFoldDB" id="R4JBL3"/>
<gene>
    <name evidence="7" type="ORF">metaSSY_00740</name>
</gene>
<dbReference type="InterPro" id="IPR000064">
    <property type="entry name" value="NLP_P60_dom"/>
</dbReference>
<evidence type="ECO:0000256" key="4">
    <source>
        <dbReference type="ARBA" id="ARBA00022807"/>
    </source>
</evidence>
<evidence type="ECO:0000256" key="3">
    <source>
        <dbReference type="ARBA" id="ARBA00022801"/>
    </source>
</evidence>
<dbReference type="SUPFAM" id="SSF54001">
    <property type="entry name" value="Cysteine proteinases"/>
    <property type="match status" value="1"/>
</dbReference>
<accession>R4JBL3</accession>
<keyword evidence="4" id="KW-0788">Thiol protease</keyword>
<evidence type="ECO:0000259" key="6">
    <source>
        <dbReference type="PROSITE" id="PS51935"/>
    </source>
</evidence>
<protein>
    <recommendedName>
        <fullName evidence="6">NlpC/P60 domain-containing protein</fullName>
    </recommendedName>
</protein>
<evidence type="ECO:0000256" key="5">
    <source>
        <dbReference type="SAM" id="SignalP"/>
    </source>
</evidence>
<dbReference type="PROSITE" id="PS51935">
    <property type="entry name" value="NLPC_P60"/>
    <property type="match status" value="1"/>
</dbReference>
<feature type="signal peptide" evidence="5">
    <location>
        <begin position="1"/>
        <end position="19"/>
    </location>
</feature>